<organism evidence="2 3">
    <name type="scientific">Saponaria officinalis</name>
    <name type="common">Common soapwort</name>
    <name type="synonym">Lychnis saponaria</name>
    <dbReference type="NCBI Taxonomy" id="3572"/>
    <lineage>
        <taxon>Eukaryota</taxon>
        <taxon>Viridiplantae</taxon>
        <taxon>Streptophyta</taxon>
        <taxon>Embryophyta</taxon>
        <taxon>Tracheophyta</taxon>
        <taxon>Spermatophyta</taxon>
        <taxon>Magnoliopsida</taxon>
        <taxon>eudicotyledons</taxon>
        <taxon>Gunneridae</taxon>
        <taxon>Pentapetalae</taxon>
        <taxon>Caryophyllales</taxon>
        <taxon>Caryophyllaceae</taxon>
        <taxon>Caryophylleae</taxon>
        <taxon>Saponaria</taxon>
    </lineage>
</organism>
<accession>A0AAW1GUP6</accession>
<dbReference type="AlphaFoldDB" id="A0AAW1GUP6"/>
<evidence type="ECO:0000313" key="3">
    <source>
        <dbReference type="Proteomes" id="UP001443914"/>
    </source>
</evidence>
<comment type="caution">
    <text evidence="2">The sequence shown here is derived from an EMBL/GenBank/DDBJ whole genome shotgun (WGS) entry which is preliminary data.</text>
</comment>
<name>A0AAW1GUP6_SAPOF</name>
<evidence type="ECO:0008006" key="4">
    <source>
        <dbReference type="Google" id="ProtNLM"/>
    </source>
</evidence>
<dbReference type="EMBL" id="JBDFQZ010000014">
    <property type="protein sequence ID" value="KAK9665317.1"/>
    <property type="molecule type" value="Genomic_DNA"/>
</dbReference>
<feature type="chain" id="PRO_5043340299" description="Secreted protein" evidence="1">
    <location>
        <begin position="25"/>
        <end position="60"/>
    </location>
</feature>
<evidence type="ECO:0000256" key="1">
    <source>
        <dbReference type="SAM" id="SignalP"/>
    </source>
</evidence>
<reference evidence="2" key="1">
    <citation type="submission" date="2024-03" db="EMBL/GenBank/DDBJ databases">
        <title>WGS assembly of Saponaria officinalis var. Norfolk2.</title>
        <authorList>
            <person name="Jenkins J."/>
            <person name="Shu S."/>
            <person name="Grimwood J."/>
            <person name="Barry K."/>
            <person name="Goodstein D."/>
            <person name="Schmutz J."/>
            <person name="Leebens-Mack J."/>
            <person name="Osbourn A."/>
        </authorList>
    </citation>
    <scope>NUCLEOTIDE SEQUENCE [LARGE SCALE GENOMIC DNA]</scope>
    <source>
        <strain evidence="2">JIC</strain>
    </source>
</reference>
<proteinExistence type="predicted"/>
<sequence length="60" mass="6922">MKVTFRGGFGTSFLLLVAIRTCCGLEVRDRDHRMEHEWIRVRLLVRDGLDVDDIPSAVSY</sequence>
<dbReference type="Proteomes" id="UP001443914">
    <property type="component" value="Unassembled WGS sequence"/>
</dbReference>
<protein>
    <recommendedName>
        <fullName evidence="4">Secreted protein</fullName>
    </recommendedName>
</protein>
<keyword evidence="3" id="KW-1185">Reference proteome</keyword>
<gene>
    <name evidence="2" type="ORF">RND81_14G104400</name>
</gene>
<keyword evidence="1" id="KW-0732">Signal</keyword>
<evidence type="ECO:0000313" key="2">
    <source>
        <dbReference type="EMBL" id="KAK9665317.1"/>
    </source>
</evidence>
<feature type="signal peptide" evidence="1">
    <location>
        <begin position="1"/>
        <end position="24"/>
    </location>
</feature>